<protein>
    <recommendedName>
        <fullName evidence="9">G-protein coupled receptors family 2 profile 2 domain-containing protein</fullName>
    </recommendedName>
</protein>
<dbReference type="PANTHER" id="PTHR23112:SF0">
    <property type="entry name" value="TRANSMEMBRANE PROTEIN 116"/>
    <property type="match status" value="1"/>
</dbReference>
<evidence type="ECO:0000256" key="5">
    <source>
        <dbReference type="SAM" id="MobiDB-lite"/>
    </source>
</evidence>
<feature type="transmembrane region" description="Helical" evidence="6">
    <location>
        <begin position="72"/>
        <end position="91"/>
    </location>
</feature>
<evidence type="ECO:0008006" key="9">
    <source>
        <dbReference type="Google" id="ProtNLM"/>
    </source>
</evidence>
<keyword evidence="3 6" id="KW-1133">Transmembrane helix</keyword>
<evidence type="ECO:0000313" key="7">
    <source>
        <dbReference type="EMBL" id="KAJ3130862.1"/>
    </source>
</evidence>
<dbReference type="Gene3D" id="1.20.1070.10">
    <property type="entry name" value="Rhodopsin 7-helix transmembrane proteins"/>
    <property type="match status" value="1"/>
</dbReference>
<keyword evidence="8" id="KW-1185">Reference proteome</keyword>
<accession>A0AAD5T5E2</accession>
<comment type="caution">
    <text evidence="7">The sequence shown here is derived from an EMBL/GenBank/DDBJ whole genome shotgun (WGS) entry which is preliminary data.</text>
</comment>
<comment type="subcellular location">
    <subcellularLocation>
        <location evidence="1">Membrane</location>
        <topology evidence="1">Multi-pass membrane protein</topology>
    </subcellularLocation>
</comment>
<proteinExistence type="predicted"/>
<evidence type="ECO:0000256" key="2">
    <source>
        <dbReference type="ARBA" id="ARBA00022692"/>
    </source>
</evidence>
<evidence type="ECO:0000256" key="3">
    <source>
        <dbReference type="ARBA" id="ARBA00022989"/>
    </source>
</evidence>
<sequence length="387" mass="42433">MSLYVCIVIVQSKRIADNAWYYYHAYAWTFATLATSAIFITQVVEQNGPVIGDATYECWITNNYPTLRLGLLYGHLWFHCFGIGVLYFLMFRKLQNMRNQINSINKDSGCTNKSPSKPGLKASNASNGDVSKNTTNTKKSGTASATEFKTNSAVPKTMLSKKKLVLKASLVSFGFIAFWTPPTVMRILGSIPGTPTFLWLEYLTAVAASLTGLWNATSASTFGLRSDGGGMVNIGNRTEWYFYHAYAWLLSGVMTVGLFVAQSVGKKGPVIGDPTFECYIDESYSELRLELEMLQAEIGDLDEKDFCSNKANFLSGGGNTSGSGVGVGEKMVGDNNSDLLVHMKFPSPQYASLRTRSSLISQRAKQGLVNKRLSSKKLMQKASLVGI</sequence>
<dbReference type="GO" id="GO:0007189">
    <property type="term" value="P:adenylate cyclase-activating G protein-coupled receptor signaling pathway"/>
    <property type="evidence" value="ECO:0007669"/>
    <property type="project" value="TreeGrafter"/>
</dbReference>
<feature type="transmembrane region" description="Helical" evidence="6">
    <location>
        <begin position="164"/>
        <end position="182"/>
    </location>
</feature>
<evidence type="ECO:0000256" key="1">
    <source>
        <dbReference type="ARBA" id="ARBA00004141"/>
    </source>
</evidence>
<dbReference type="EMBL" id="JADGJH010000344">
    <property type="protein sequence ID" value="KAJ3130862.1"/>
    <property type="molecule type" value="Genomic_DNA"/>
</dbReference>
<gene>
    <name evidence="7" type="ORF">HK100_007316</name>
</gene>
<keyword evidence="2 6" id="KW-0812">Transmembrane</keyword>
<dbReference type="SUPFAM" id="SSF81321">
    <property type="entry name" value="Family A G protein-coupled receptor-like"/>
    <property type="match status" value="1"/>
</dbReference>
<reference evidence="7" key="1">
    <citation type="submission" date="2020-05" db="EMBL/GenBank/DDBJ databases">
        <title>Phylogenomic resolution of chytrid fungi.</title>
        <authorList>
            <person name="Stajich J.E."/>
            <person name="Amses K."/>
            <person name="Simmons R."/>
            <person name="Seto K."/>
            <person name="Myers J."/>
            <person name="Bonds A."/>
            <person name="Quandt C.A."/>
            <person name="Barry K."/>
            <person name="Liu P."/>
            <person name="Grigoriev I."/>
            <person name="Longcore J.E."/>
            <person name="James T.Y."/>
        </authorList>
    </citation>
    <scope>NUCLEOTIDE SEQUENCE</scope>
    <source>
        <strain evidence="7">JEL0513</strain>
    </source>
</reference>
<organism evidence="7 8">
    <name type="scientific">Physocladia obscura</name>
    <dbReference type="NCBI Taxonomy" id="109957"/>
    <lineage>
        <taxon>Eukaryota</taxon>
        <taxon>Fungi</taxon>
        <taxon>Fungi incertae sedis</taxon>
        <taxon>Chytridiomycota</taxon>
        <taxon>Chytridiomycota incertae sedis</taxon>
        <taxon>Chytridiomycetes</taxon>
        <taxon>Chytridiales</taxon>
        <taxon>Chytriomycetaceae</taxon>
        <taxon>Physocladia</taxon>
    </lineage>
</organism>
<dbReference type="GO" id="GO:0005886">
    <property type="term" value="C:plasma membrane"/>
    <property type="evidence" value="ECO:0007669"/>
    <property type="project" value="TreeGrafter"/>
</dbReference>
<feature type="transmembrane region" description="Helical" evidence="6">
    <location>
        <begin position="245"/>
        <end position="265"/>
    </location>
</feature>
<feature type="transmembrane region" description="Helical" evidence="6">
    <location>
        <begin position="202"/>
        <end position="224"/>
    </location>
</feature>
<feature type="region of interest" description="Disordered" evidence="5">
    <location>
        <begin position="105"/>
        <end position="144"/>
    </location>
</feature>
<name>A0AAD5T5E2_9FUNG</name>
<feature type="transmembrane region" description="Helical" evidence="6">
    <location>
        <begin position="21"/>
        <end position="40"/>
    </location>
</feature>
<feature type="compositionally biased region" description="Polar residues" evidence="5">
    <location>
        <begin position="105"/>
        <end position="115"/>
    </location>
</feature>
<dbReference type="PANTHER" id="PTHR23112">
    <property type="entry name" value="G PROTEIN-COUPLED RECEPTOR 157-RELATED"/>
    <property type="match status" value="1"/>
</dbReference>
<feature type="compositionally biased region" description="Low complexity" evidence="5">
    <location>
        <begin position="131"/>
        <end position="144"/>
    </location>
</feature>
<evidence type="ECO:0000313" key="8">
    <source>
        <dbReference type="Proteomes" id="UP001211907"/>
    </source>
</evidence>
<keyword evidence="4 6" id="KW-0472">Membrane</keyword>
<dbReference type="AlphaFoldDB" id="A0AAD5T5E2"/>
<evidence type="ECO:0000256" key="6">
    <source>
        <dbReference type="SAM" id="Phobius"/>
    </source>
</evidence>
<evidence type="ECO:0000256" key="4">
    <source>
        <dbReference type="ARBA" id="ARBA00023136"/>
    </source>
</evidence>
<dbReference type="GO" id="GO:0004930">
    <property type="term" value="F:G protein-coupled receptor activity"/>
    <property type="evidence" value="ECO:0007669"/>
    <property type="project" value="TreeGrafter"/>
</dbReference>
<dbReference type="Proteomes" id="UP001211907">
    <property type="component" value="Unassembled WGS sequence"/>
</dbReference>